<name>A0AAU9CCT9_9ACTN</name>
<evidence type="ECO:0000313" key="4">
    <source>
        <dbReference type="Proteomes" id="UP001431186"/>
    </source>
</evidence>
<reference evidence="3" key="1">
    <citation type="submission" date="2021-11" db="EMBL/GenBank/DDBJ databases">
        <title>Complete genome sequence of Atopobiaceae bacterium TOC12.</title>
        <authorList>
            <person name="Morinaga K."/>
            <person name="Kusada H."/>
            <person name="Tamaki H."/>
        </authorList>
    </citation>
    <scope>NUCLEOTIDE SEQUENCE</scope>
    <source>
        <strain evidence="3">TOC12</strain>
    </source>
</reference>
<dbReference type="KEGG" id="lcal:ATTO_12660"/>
<dbReference type="Proteomes" id="UP001431186">
    <property type="component" value="Chromosome"/>
</dbReference>
<feature type="domain" description="Phage capsid-like C-terminal" evidence="2">
    <location>
        <begin position="15"/>
        <end position="304"/>
    </location>
</feature>
<dbReference type="NCBIfam" id="TIGR01554">
    <property type="entry name" value="major_cap_HK97"/>
    <property type="match status" value="1"/>
</dbReference>
<sequence length="310" mass="32882">MAITTPIDMSTGTTGVVLPKDVSSEILAKAQEASAVMSLATPITLPGPGLTIPVITGDPEASWVGETEAAPVSKSSISSKYMKSYKLSLIELFSREFTRDLPALYDELIARLPGSMGKKFDETIFTGTTPGTGFDVLSDATQTVKITDNAAGKTYDAFLDADELVAAADGQVNAYVLSPKGRTTVLKCKDTNNRPYFLGSPMDGTGTMSILDKAVKLTNRVHKAGVKKGTSDNGTPEQLGIAGDWSGARYGIVDNVTVTPSTEATVFDADGNAISLYQRQMVAMMVSFEVGFIVRDKNQFVRLVGDVPTA</sequence>
<evidence type="ECO:0000313" key="3">
    <source>
        <dbReference type="EMBL" id="BDC91394.1"/>
    </source>
</evidence>
<dbReference type="EMBL" id="AP025285">
    <property type="protein sequence ID" value="BDC91394.1"/>
    <property type="molecule type" value="Genomic_DNA"/>
</dbReference>
<dbReference type="InterPro" id="IPR024455">
    <property type="entry name" value="Phage_capsid"/>
</dbReference>
<accession>A0AAU9CCT9</accession>
<dbReference type="SUPFAM" id="SSF56563">
    <property type="entry name" value="Major capsid protein gp5"/>
    <property type="match status" value="1"/>
</dbReference>
<proteinExistence type="predicted"/>
<comment type="subcellular location">
    <subcellularLocation>
        <location evidence="1">Virion</location>
    </subcellularLocation>
</comment>
<dbReference type="RefSeq" id="WP_265591404.1">
    <property type="nucleotide sequence ID" value="NZ_AP025285.1"/>
</dbReference>
<dbReference type="Gene3D" id="3.30.2320.10">
    <property type="entry name" value="hypothetical protein PF0899 domain"/>
    <property type="match status" value="1"/>
</dbReference>
<protein>
    <recommendedName>
        <fullName evidence="2">Phage capsid-like C-terminal domain-containing protein</fullName>
    </recommendedName>
</protein>
<gene>
    <name evidence="3" type="ORF">ATTO_12660</name>
</gene>
<dbReference type="Pfam" id="PF05065">
    <property type="entry name" value="Phage_capsid"/>
    <property type="match status" value="1"/>
</dbReference>
<dbReference type="Gene3D" id="3.30.2400.10">
    <property type="entry name" value="Major capsid protein gp5"/>
    <property type="match status" value="1"/>
</dbReference>
<dbReference type="AlphaFoldDB" id="A0AAU9CCT9"/>
<dbReference type="InterPro" id="IPR054612">
    <property type="entry name" value="Phage_capsid-like_C"/>
</dbReference>
<evidence type="ECO:0000256" key="1">
    <source>
        <dbReference type="ARBA" id="ARBA00004328"/>
    </source>
</evidence>
<keyword evidence="4" id="KW-1185">Reference proteome</keyword>
<organism evidence="3 4">
    <name type="scientific">Leptogranulimonas caecicola</name>
    <dbReference type="NCBI Taxonomy" id="2894156"/>
    <lineage>
        <taxon>Bacteria</taxon>
        <taxon>Bacillati</taxon>
        <taxon>Actinomycetota</taxon>
        <taxon>Coriobacteriia</taxon>
        <taxon>Coriobacteriales</taxon>
        <taxon>Kribbibacteriaceae</taxon>
        <taxon>Leptogranulimonas</taxon>
    </lineage>
</organism>
<evidence type="ECO:0000259" key="2">
    <source>
        <dbReference type="Pfam" id="PF05065"/>
    </source>
</evidence>